<evidence type="ECO:0000256" key="1">
    <source>
        <dbReference type="ARBA" id="ARBA00004141"/>
    </source>
</evidence>
<proteinExistence type="inferred from homology"/>
<organism evidence="9 10">
    <name type="scientific">Micromonospora chaiyaphumensis</name>
    <dbReference type="NCBI Taxonomy" id="307119"/>
    <lineage>
        <taxon>Bacteria</taxon>
        <taxon>Bacillati</taxon>
        <taxon>Actinomycetota</taxon>
        <taxon>Actinomycetes</taxon>
        <taxon>Micromonosporales</taxon>
        <taxon>Micromonosporaceae</taxon>
        <taxon>Micromonospora</taxon>
    </lineage>
</organism>
<dbReference type="SUPFAM" id="SSF144091">
    <property type="entry name" value="Rhomboid-like"/>
    <property type="match status" value="1"/>
</dbReference>
<comment type="subcellular location">
    <subcellularLocation>
        <location evidence="1">Membrane</location>
        <topology evidence="1">Multi-pass membrane protein</topology>
    </subcellularLocation>
</comment>
<evidence type="ECO:0000256" key="4">
    <source>
        <dbReference type="ARBA" id="ARBA00022801"/>
    </source>
</evidence>
<feature type="transmembrane region" description="Helical" evidence="7">
    <location>
        <begin position="208"/>
        <end position="226"/>
    </location>
</feature>
<dbReference type="InterPro" id="IPR022764">
    <property type="entry name" value="Peptidase_S54_rhomboid_dom"/>
</dbReference>
<feature type="transmembrane region" description="Helical" evidence="7">
    <location>
        <begin position="147"/>
        <end position="170"/>
    </location>
</feature>
<dbReference type="PANTHER" id="PTHR43731">
    <property type="entry name" value="RHOMBOID PROTEASE"/>
    <property type="match status" value="1"/>
</dbReference>
<protein>
    <submittedName>
        <fullName evidence="9">Membrane associated serine protease, rhomboid family</fullName>
    </submittedName>
</protein>
<dbReference type="AlphaFoldDB" id="A0A1C4UW90"/>
<dbReference type="Gene3D" id="1.20.1540.10">
    <property type="entry name" value="Rhomboid-like"/>
    <property type="match status" value="1"/>
</dbReference>
<keyword evidence="5 7" id="KW-1133">Transmembrane helix</keyword>
<keyword evidence="10" id="KW-1185">Reference proteome</keyword>
<accession>A0A1C4UW90</accession>
<feature type="transmembrane region" description="Helical" evidence="7">
    <location>
        <begin position="284"/>
        <end position="303"/>
    </location>
</feature>
<dbReference type="Pfam" id="PF01694">
    <property type="entry name" value="Rhomboid"/>
    <property type="match status" value="1"/>
</dbReference>
<reference evidence="10" key="1">
    <citation type="submission" date="2016-06" db="EMBL/GenBank/DDBJ databases">
        <authorList>
            <person name="Varghese N."/>
            <person name="Submissions Spin"/>
        </authorList>
    </citation>
    <scope>NUCLEOTIDE SEQUENCE [LARGE SCALE GENOMIC DNA]</scope>
    <source>
        <strain evidence="10">DSM 45246</strain>
    </source>
</reference>
<gene>
    <name evidence="9" type="ORF">GA0070214_1011064</name>
</gene>
<dbReference type="PANTHER" id="PTHR43731:SF14">
    <property type="entry name" value="PRESENILIN-ASSOCIATED RHOMBOID-LIKE PROTEIN, MITOCHONDRIAL"/>
    <property type="match status" value="1"/>
</dbReference>
<dbReference type="InterPro" id="IPR035952">
    <property type="entry name" value="Rhomboid-like_sf"/>
</dbReference>
<feature type="transmembrane region" description="Helical" evidence="7">
    <location>
        <begin position="238"/>
        <end position="254"/>
    </location>
</feature>
<keyword evidence="3 7" id="KW-0812">Transmembrane</keyword>
<keyword evidence="9" id="KW-0645">Protease</keyword>
<feature type="domain" description="Peptidase S54 rhomboid" evidence="8">
    <location>
        <begin position="137"/>
        <end position="274"/>
    </location>
</feature>
<evidence type="ECO:0000259" key="8">
    <source>
        <dbReference type="Pfam" id="PF01694"/>
    </source>
</evidence>
<dbReference type="RefSeq" id="WP_091259514.1">
    <property type="nucleotide sequence ID" value="NZ_FMCS01000001.1"/>
</dbReference>
<name>A0A1C4UW90_9ACTN</name>
<sequence>MDTISTDQPPAGNAAGTCYRHPKRETLLRCTRCDRHICPDCMREAPVGHRCPECVRSDNRTVRQARTVFGGRLVARPLVTYALVALILLAYLVELVHPAVLDQFDSLGTGLVDDAGQRYVDDGLARPGYEAVGIAHGEWYRLLTSSFLHLLPTQGALGVLHIAFNLWWLWELGRVLEERLGHSRYLAVYLLSALGGGVLGFLVSPHQAAVGASGAVYGLAGCYVVLTRRLHHHPIDPQRVLIPFVIWMVLSAGWTSWEGHLGGLLVGGLVGLGFAYAPARRRTAVQVGVTVAVAVLLVALVVLKSLARTG</sequence>
<dbReference type="GO" id="GO:0006508">
    <property type="term" value="P:proteolysis"/>
    <property type="evidence" value="ECO:0007669"/>
    <property type="project" value="UniProtKB-KW"/>
</dbReference>
<evidence type="ECO:0000256" key="3">
    <source>
        <dbReference type="ARBA" id="ARBA00022692"/>
    </source>
</evidence>
<dbReference type="Proteomes" id="UP000199629">
    <property type="component" value="Unassembled WGS sequence"/>
</dbReference>
<keyword evidence="4" id="KW-0378">Hydrolase</keyword>
<keyword evidence="6 7" id="KW-0472">Membrane</keyword>
<feature type="transmembrane region" description="Helical" evidence="7">
    <location>
        <begin position="182"/>
        <end position="202"/>
    </location>
</feature>
<evidence type="ECO:0000256" key="5">
    <source>
        <dbReference type="ARBA" id="ARBA00022989"/>
    </source>
</evidence>
<dbReference type="GO" id="GO:0016020">
    <property type="term" value="C:membrane"/>
    <property type="evidence" value="ECO:0007669"/>
    <property type="project" value="UniProtKB-SubCell"/>
</dbReference>
<dbReference type="InterPro" id="IPR050925">
    <property type="entry name" value="Rhomboid_protease_S54"/>
</dbReference>
<feature type="transmembrane region" description="Helical" evidence="7">
    <location>
        <begin position="260"/>
        <end position="277"/>
    </location>
</feature>
<evidence type="ECO:0000313" key="10">
    <source>
        <dbReference type="Proteomes" id="UP000199629"/>
    </source>
</evidence>
<dbReference type="EMBL" id="FMCS01000001">
    <property type="protein sequence ID" value="SCE75839.1"/>
    <property type="molecule type" value="Genomic_DNA"/>
</dbReference>
<feature type="transmembrane region" description="Helical" evidence="7">
    <location>
        <begin position="73"/>
        <end position="93"/>
    </location>
</feature>
<comment type="similarity">
    <text evidence="2">Belongs to the peptidase S54 family.</text>
</comment>
<evidence type="ECO:0000256" key="2">
    <source>
        <dbReference type="ARBA" id="ARBA00009045"/>
    </source>
</evidence>
<dbReference type="GO" id="GO:0004252">
    <property type="term" value="F:serine-type endopeptidase activity"/>
    <property type="evidence" value="ECO:0007669"/>
    <property type="project" value="InterPro"/>
</dbReference>
<evidence type="ECO:0000256" key="7">
    <source>
        <dbReference type="SAM" id="Phobius"/>
    </source>
</evidence>
<evidence type="ECO:0000256" key="6">
    <source>
        <dbReference type="ARBA" id="ARBA00023136"/>
    </source>
</evidence>
<evidence type="ECO:0000313" key="9">
    <source>
        <dbReference type="EMBL" id="SCE75839.1"/>
    </source>
</evidence>